<reference evidence="1" key="1">
    <citation type="submission" date="2015-07" db="EMBL/GenBank/DDBJ databases">
        <title>Adaptation to a free-living lifestyle via gene acquisitions in the diplomonad Trepomonas sp. PC1.</title>
        <authorList>
            <person name="Xu F."/>
            <person name="Jerlstrom-Hultqvist J."/>
            <person name="Kolisko M."/>
            <person name="Simpson A.G.B."/>
            <person name="Roger A.J."/>
            <person name="Svard S.G."/>
            <person name="Andersson J.O."/>
        </authorList>
    </citation>
    <scope>NUCLEOTIDE SEQUENCE</scope>
    <source>
        <strain evidence="1">PC1</strain>
    </source>
</reference>
<accession>A0A146K837</accession>
<dbReference type="AlphaFoldDB" id="A0A146K837"/>
<dbReference type="Gene3D" id="3.30.530.20">
    <property type="match status" value="1"/>
</dbReference>
<protein>
    <recommendedName>
        <fullName evidence="2">START domain-containing protein</fullName>
    </recommendedName>
</protein>
<feature type="non-terminal residue" evidence="1">
    <location>
        <position position="224"/>
    </location>
</feature>
<evidence type="ECO:0000313" key="1">
    <source>
        <dbReference type="EMBL" id="JAP92104.1"/>
    </source>
</evidence>
<evidence type="ECO:0008006" key="2">
    <source>
        <dbReference type="Google" id="ProtNLM"/>
    </source>
</evidence>
<proteinExistence type="predicted"/>
<sequence>NFPIEEINKIVSNQEQYQKTIDEFAQTTVFEDHLHTYKHLIKMKYGVQPTSKFKAISGSCIVHGSVIDAVKYDVAPREISPDMTKHQRNGCMCRYHYYADDSEFAPYIFHQTQETPVSIISPREVVALRFVVDLSTQNCQKFKVYTHSCEPNVQFCQKVVRSFLLDYNLYEQIDEKSFKVSNFFHLDPAGNIPSAIFNLNLDNQMNYLIEVKEHVEGIGRKKEP</sequence>
<dbReference type="SUPFAM" id="SSF55961">
    <property type="entry name" value="Bet v1-like"/>
    <property type="match status" value="1"/>
</dbReference>
<feature type="non-terminal residue" evidence="1">
    <location>
        <position position="1"/>
    </location>
</feature>
<dbReference type="EMBL" id="GDID01004502">
    <property type="protein sequence ID" value="JAP92104.1"/>
    <property type="molecule type" value="Transcribed_RNA"/>
</dbReference>
<gene>
    <name evidence="1" type="ORF">TPC1_16062</name>
</gene>
<organism evidence="1">
    <name type="scientific">Trepomonas sp. PC1</name>
    <dbReference type="NCBI Taxonomy" id="1076344"/>
    <lineage>
        <taxon>Eukaryota</taxon>
        <taxon>Metamonada</taxon>
        <taxon>Diplomonadida</taxon>
        <taxon>Hexamitidae</taxon>
        <taxon>Hexamitinae</taxon>
        <taxon>Trepomonas</taxon>
    </lineage>
</organism>
<name>A0A146K837_9EUKA</name>
<dbReference type="InterPro" id="IPR023393">
    <property type="entry name" value="START-like_dom_sf"/>
</dbReference>